<keyword evidence="13" id="KW-0239">DNA-directed DNA polymerase</keyword>
<dbReference type="GO" id="GO:0006508">
    <property type="term" value="P:proteolysis"/>
    <property type="evidence" value="ECO:0007669"/>
    <property type="project" value="UniProtKB-KW"/>
</dbReference>
<organism evidence="25 26">
    <name type="scientific">Centaurea solstitialis</name>
    <name type="common">yellow star-thistle</name>
    <dbReference type="NCBI Taxonomy" id="347529"/>
    <lineage>
        <taxon>Eukaryota</taxon>
        <taxon>Viridiplantae</taxon>
        <taxon>Streptophyta</taxon>
        <taxon>Embryophyta</taxon>
        <taxon>Tracheophyta</taxon>
        <taxon>Spermatophyta</taxon>
        <taxon>Magnoliopsida</taxon>
        <taxon>eudicotyledons</taxon>
        <taxon>Gunneridae</taxon>
        <taxon>Pentapetalae</taxon>
        <taxon>asterids</taxon>
        <taxon>campanulids</taxon>
        <taxon>Asterales</taxon>
        <taxon>Asteraceae</taxon>
        <taxon>Carduoideae</taxon>
        <taxon>Cardueae</taxon>
        <taxon>Centaureinae</taxon>
        <taxon>Centaurea</taxon>
    </lineage>
</organism>
<evidence type="ECO:0000256" key="2">
    <source>
        <dbReference type="ARBA" id="ARBA00022670"/>
    </source>
</evidence>
<feature type="compositionally biased region" description="Basic and acidic residues" evidence="21">
    <location>
        <begin position="49"/>
        <end position="59"/>
    </location>
</feature>
<dbReference type="FunFam" id="3.30.420.10:FF:000032">
    <property type="entry name" value="Retrovirus-related Pol polyprotein from transposon 297-like Protein"/>
    <property type="match status" value="1"/>
</dbReference>
<evidence type="ECO:0000256" key="17">
    <source>
        <dbReference type="ARBA" id="ARBA00032154"/>
    </source>
</evidence>
<dbReference type="SUPFAM" id="SSF53098">
    <property type="entry name" value="Ribonuclease H-like"/>
    <property type="match status" value="1"/>
</dbReference>
<keyword evidence="6" id="KW-0479">Metal-binding</keyword>
<evidence type="ECO:0000259" key="22">
    <source>
        <dbReference type="PROSITE" id="PS50158"/>
    </source>
</evidence>
<dbReference type="InterPro" id="IPR043502">
    <property type="entry name" value="DNA/RNA_pol_sf"/>
</dbReference>
<keyword evidence="20" id="KW-0863">Zinc-finger</keyword>
<proteinExistence type="predicted"/>
<dbReference type="GO" id="GO:0015074">
    <property type="term" value="P:DNA integration"/>
    <property type="evidence" value="ECO:0007669"/>
    <property type="project" value="UniProtKB-KW"/>
</dbReference>
<keyword evidence="4" id="KW-0548">Nucleotidyltransferase</keyword>
<comment type="caution">
    <text evidence="25">The sequence shown here is derived from an EMBL/GenBank/DDBJ whole genome shotgun (WGS) entry which is preliminary data.</text>
</comment>
<dbReference type="Gene3D" id="1.10.340.70">
    <property type="match status" value="1"/>
</dbReference>
<evidence type="ECO:0000256" key="10">
    <source>
        <dbReference type="ARBA" id="ARBA00022842"/>
    </source>
</evidence>
<dbReference type="Gene3D" id="2.40.70.10">
    <property type="entry name" value="Acid Proteases"/>
    <property type="match status" value="1"/>
</dbReference>
<dbReference type="InterPro" id="IPR021109">
    <property type="entry name" value="Peptidase_aspartic_dom_sf"/>
</dbReference>
<keyword evidence="3" id="KW-0808">Transferase</keyword>
<feature type="compositionally biased region" description="Basic and acidic residues" evidence="21">
    <location>
        <begin position="259"/>
        <end position="268"/>
    </location>
</feature>
<evidence type="ECO:0000256" key="9">
    <source>
        <dbReference type="ARBA" id="ARBA00022801"/>
    </source>
</evidence>
<dbReference type="Pfam" id="PF07727">
    <property type="entry name" value="RVT_2"/>
    <property type="match status" value="1"/>
</dbReference>
<evidence type="ECO:0000256" key="14">
    <source>
        <dbReference type="ARBA" id="ARBA00023125"/>
    </source>
</evidence>
<evidence type="ECO:0000256" key="6">
    <source>
        <dbReference type="ARBA" id="ARBA00022723"/>
    </source>
</evidence>
<dbReference type="SUPFAM" id="SSF57756">
    <property type="entry name" value="Retrovirus zinc finger-like domains"/>
    <property type="match status" value="1"/>
</dbReference>
<feature type="compositionally biased region" description="Low complexity" evidence="21">
    <location>
        <begin position="280"/>
        <end position="293"/>
    </location>
</feature>
<dbReference type="PROSITE" id="PS50994">
    <property type="entry name" value="INTEGRASE"/>
    <property type="match status" value="1"/>
</dbReference>
<evidence type="ECO:0000256" key="20">
    <source>
        <dbReference type="PROSITE-ProRule" id="PRU00047"/>
    </source>
</evidence>
<evidence type="ECO:0000313" key="26">
    <source>
        <dbReference type="Proteomes" id="UP001172457"/>
    </source>
</evidence>
<keyword evidence="9" id="KW-0378">Hydrolase</keyword>
<dbReference type="InterPro" id="IPR036875">
    <property type="entry name" value="Znf_CCHC_sf"/>
</dbReference>
<dbReference type="InterPro" id="IPR001878">
    <property type="entry name" value="Znf_CCHC"/>
</dbReference>
<keyword evidence="8" id="KW-0255">Endonuclease</keyword>
<feature type="domain" description="Reverse transcriptase" evidence="23">
    <location>
        <begin position="609"/>
        <end position="788"/>
    </location>
</feature>
<evidence type="ECO:0000259" key="24">
    <source>
        <dbReference type="PROSITE" id="PS50994"/>
    </source>
</evidence>
<evidence type="ECO:0000256" key="12">
    <source>
        <dbReference type="ARBA" id="ARBA00022918"/>
    </source>
</evidence>
<keyword evidence="10" id="KW-0460">Magnesium</keyword>
<dbReference type="InterPro" id="IPR000477">
    <property type="entry name" value="RT_dom"/>
</dbReference>
<protein>
    <recommendedName>
        <fullName evidence="1">RNA-directed DNA polymerase</fullName>
        <ecNumber evidence="1">2.7.7.49</ecNumber>
    </recommendedName>
    <alternativeName>
        <fullName evidence="16">Gag-Pol-p199</fullName>
    </alternativeName>
    <alternativeName>
        <fullName evidence="17">TY1A-TY1B</fullName>
    </alternativeName>
    <alternativeName>
        <fullName evidence="18">p190</fullName>
    </alternativeName>
</protein>
<feature type="compositionally biased region" description="Low complexity" evidence="21">
    <location>
        <begin position="1573"/>
        <end position="1596"/>
    </location>
</feature>
<dbReference type="FunFam" id="3.10.20.370:FF:000001">
    <property type="entry name" value="Retrovirus-related Pol polyprotein from transposon 17.6-like protein"/>
    <property type="match status" value="1"/>
</dbReference>
<dbReference type="Pfam" id="PF03732">
    <property type="entry name" value="Retrotrans_gag"/>
    <property type="match status" value="1"/>
</dbReference>
<gene>
    <name evidence="25" type="ORF">OSB04_010930</name>
</gene>
<evidence type="ECO:0000256" key="15">
    <source>
        <dbReference type="ARBA" id="ARBA00023172"/>
    </source>
</evidence>
<keyword evidence="12" id="KW-0695">RNA-directed DNA polymerase</keyword>
<evidence type="ECO:0000256" key="4">
    <source>
        <dbReference type="ARBA" id="ARBA00022695"/>
    </source>
</evidence>
<feature type="compositionally biased region" description="Polar residues" evidence="21">
    <location>
        <begin position="1608"/>
        <end position="1637"/>
    </location>
</feature>
<evidence type="ECO:0000256" key="7">
    <source>
        <dbReference type="ARBA" id="ARBA00022750"/>
    </source>
</evidence>
<dbReference type="CDD" id="cd00303">
    <property type="entry name" value="retropepsin_like"/>
    <property type="match status" value="1"/>
</dbReference>
<dbReference type="EC" id="2.7.7.49" evidence="1"/>
<dbReference type="Pfam" id="PF00078">
    <property type="entry name" value="RVT_1"/>
    <property type="match status" value="1"/>
</dbReference>
<keyword evidence="15" id="KW-0233">DNA recombination</keyword>
<dbReference type="PROSITE" id="PS00141">
    <property type="entry name" value="ASP_PROTEASE"/>
    <property type="match status" value="1"/>
</dbReference>
<keyword evidence="14" id="KW-0238">DNA-binding</keyword>
<dbReference type="Pfam" id="PF17917">
    <property type="entry name" value="RT_RNaseH"/>
    <property type="match status" value="1"/>
</dbReference>
<dbReference type="InterPro" id="IPR043128">
    <property type="entry name" value="Rev_trsase/Diguanyl_cyclase"/>
</dbReference>
<evidence type="ECO:0000313" key="25">
    <source>
        <dbReference type="EMBL" id="KAJ9556316.1"/>
    </source>
</evidence>
<keyword evidence="5" id="KW-0540">Nuclease</keyword>
<evidence type="ECO:0000256" key="8">
    <source>
        <dbReference type="ARBA" id="ARBA00022759"/>
    </source>
</evidence>
<feature type="compositionally biased region" description="Polar residues" evidence="21">
    <location>
        <begin position="1646"/>
        <end position="1656"/>
    </location>
</feature>
<dbReference type="InterPro" id="IPR005162">
    <property type="entry name" value="Retrotrans_gag_dom"/>
</dbReference>
<evidence type="ECO:0000256" key="16">
    <source>
        <dbReference type="ARBA" id="ARBA00030524"/>
    </source>
</evidence>
<dbReference type="InterPro" id="IPR050951">
    <property type="entry name" value="Retrovirus_Pol_polyprotein"/>
</dbReference>
<evidence type="ECO:0000256" key="21">
    <source>
        <dbReference type="SAM" id="MobiDB-lite"/>
    </source>
</evidence>
<dbReference type="SUPFAM" id="SSF56672">
    <property type="entry name" value="DNA/RNA polymerases"/>
    <property type="match status" value="2"/>
</dbReference>
<dbReference type="GO" id="GO:0003964">
    <property type="term" value="F:RNA-directed DNA polymerase activity"/>
    <property type="evidence" value="ECO:0007669"/>
    <property type="project" value="UniProtKB-KW"/>
</dbReference>
<dbReference type="GO" id="GO:0004519">
    <property type="term" value="F:endonuclease activity"/>
    <property type="evidence" value="ECO:0007669"/>
    <property type="project" value="UniProtKB-KW"/>
</dbReference>
<keyword evidence="26" id="KW-1185">Reference proteome</keyword>
<dbReference type="Pfam" id="PF00098">
    <property type="entry name" value="zf-CCHC"/>
    <property type="match status" value="1"/>
</dbReference>
<dbReference type="PANTHER" id="PTHR37984:SF5">
    <property type="entry name" value="PROTEIN NYNRIN-LIKE"/>
    <property type="match status" value="1"/>
</dbReference>
<evidence type="ECO:0000259" key="23">
    <source>
        <dbReference type="PROSITE" id="PS50878"/>
    </source>
</evidence>
<feature type="compositionally biased region" description="Polar residues" evidence="21">
    <location>
        <begin position="60"/>
        <end position="75"/>
    </location>
</feature>
<dbReference type="CDD" id="cd09274">
    <property type="entry name" value="RNase_HI_RT_Ty3"/>
    <property type="match status" value="1"/>
</dbReference>
<dbReference type="InterPro" id="IPR001584">
    <property type="entry name" value="Integrase_cat-core"/>
</dbReference>
<dbReference type="SMART" id="SM00343">
    <property type="entry name" value="ZnF_C2HC"/>
    <property type="match status" value="2"/>
</dbReference>
<dbReference type="InterPro" id="IPR012337">
    <property type="entry name" value="RNaseH-like_sf"/>
</dbReference>
<feature type="region of interest" description="Disordered" evidence="21">
    <location>
        <begin position="1"/>
        <end position="75"/>
    </location>
</feature>
<feature type="region of interest" description="Disordered" evidence="21">
    <location>
        <begin position="347"/>
        <end position="367"/>
    </location>
</feature>
<dbReference type="Proteomes" id="UP001172457">
    <property type="component" value="Chromosome 3"/>
</dbReference>
<dbReference type="EMBL" id="JARYMX010000003">
    <property type="protein sequence ID" value="KAJ9556316.1"/>
    <property type="molecule type" value="Genomic_DNA"/>
</dbReference>
<sequence>MDANNDDNFHLVPPGGDEIPPENSQPSQPSPNNPPDQSSLIAQLLARIQELEGQVKKSSESQQSPTKGGSSEASISKKPTISYKVFLSCAPPKYEGSDDPIITFSWIREMEQTFTSCDCDEEHKVPYAVRQLKGRALIWWNSIKVAMPKGKADKLGWEAFLELFQKEFCTERELDRIEREFLNMKLGDLSMDEHVRKFIEKLSFVTTWVPDEKTKVKRFVETFPPEYKVHVRDCPTLLQATQRAKFLYDDLEASKQAKRLSGEKRKVESTSNQPRKKGYSLTSSKSKGESSNFKWCKSCKSRHEGDCNKHTRACHRCGKPGHVASDCQFKENVCFICHKPDHKVSECPQRKEGGSGSSSLVNKNPPKAKGRAFRMTAEEARDAGDVVTGTFLINSTPAYVLFDSGANRSFISHAYCEALNLSRNKLVNPLDVEIADGNIISVTEICDNCFLDIDGNVFPIRLLPVDISSFDVVIGMDWLSLNEAEIICAKKMIRILLPNGSYVVAHGERRKVGLEIISVMKARRCMTKGCESFLAYVLDVKKEKLSIRDVNVVKEFPDVFPDDLPGLPPTREVEFQIDLIPGATPVAKAPYRLAPSEVREMMTQIQDLLDKGFVRPSSSPWGAPVLFVKKKDGSLRMCIDYRELNKRTIKNKYPLPRIDDLFDQLQGASYFSKIDLRSGYHQVRVKEPDVPKTAFRTRYGHYEFLVMPFGLTNAPAVFMDLMNRVCRPYLDKSVIVFIDDILVYSKTKKEHEVHLREVLEVLRREKLFAKFSKCEFWLREVQFLGHVICGEGVKVDPSKIEAVMKWESPKSPSEIKSFLGLAGYYRRFIRDFSKIAEPLTKLTRKDVPFVWSDMPENAFQTLKRLLCQAPILSLPEGSRDFVVFSDASKSGLGCVLMQRDKVIAYASRQLKPHEKNYPTHDLEMAAVIFALKLWRHYLYGTHCVIFTDHKSLQHIFDQKRLNMRQRRWLELIKDYDCEIRYHPGKANVVADALSRNFPSKPSQCKSFRLEVISDLINQIKDAQQEALQENNLKGELMLKLKDRLENDSRGLKVFMGRVWVPKCRGNRETILHDAHRSKMSVHPGCTKMYHDLKQLYWWPGMKVDIAAYVEKCPICAQVKIEHQRPYGNLQPLEIPEWKWDHITMDFVTKLPRTSKGHDMIWVIVDRLTKSAHFLATRESTTMENLAKLYVNEIVIRHGVPLSIVSDRDSRFTSNFWRSLQRELHTRVHLSTAYHPQTDGQSERTIQTLEDMLRSCALEFGGSWDSHLPLIEFAYNNSYHSSIGMPPFEMLYGRRCRTPTCWLEPGEKQYAGPEIVQITADKVKVALERLKAARDRQKMYADKKRKPMTFEVGDRVMLKVSPWKGVIRFGKRGKLNPRYIGPFKIAKRVNEQAYELELPPELEGIHNTFHVSNFKKSKVEEDQILPMSELRVDPKKRLVEEPVAILEKKTKKLRKRLIPLVLVQWKHSQEANSDISFAKKSKYSSYVSLRVWTSSDIICGLGGDPHHTLRVLHNPMTSSSSTNKPSSSNSNSCDLDELFEFFYKDFSAPANVVLPIPAVVQPTSPVIVSTTDISSSNLQGTSSSSSSTTTSPSSQVSPAPAEGEPVHALQQQGPVMTASSPQSGASSTMPTTSQQQGIPTPAPHVAGTSTSTEQPTPQAVGPSHVSTDTPAAPGPIMVRSQVPPTVTTLATTRREPEFYIDLRIEPLPPPTLPHTTKWTRAHPLQQVIGSKSAPVKKRSATQNECLFAAFLSRHEPSNVTEALDISDWVTAMQEELNQFERLGVWRLVPKPKNKTIIDLKWIFKNKKDEDGIVTRNKARLVAKGFKQQAGIDYDETFAPVARIEAIRIFLAYAAHKNFTVYQMDPNHVYILDKALYGLKQAPRAWYDHLSNALLDNGFYKGKIDPTLFIKTEGNDILLVQIYVDDIIFGSTNSDMCTWSSDLMTTRFEMSMLRELSFFLGLQVLQKPDGILINQSKYIGDLLKRFHMDTSSVAKTPMASGTLIGADPKGKPVDQETYRAIIGSLLYLTASRPDIMFATCFCARFQANPKESHMMAVKRILRYLKGTPNRGLWYPKESGFELVAFSDADHGGCQLDRKSTSGHVQFLGDKLVSWGSKKQHCVSTSTAEAEYVAAASCCSQVLWMRTQLRDYGYNFNHIPIYCDSKSAIAITCNPVQHTRTKHIDIRYHFIKDHVEKGTIELYFVNTEYQLADLFTKPLDEKRFNFLISKLGMYDPQE</sequence>
<dbReference type="Gene3D" id="3.10.20.370">
    <property type="match status" value="1"/>
</dbReference>
<evidence type="ECO:0000256" key="13">
    <source>
        <dbReference type="ARBA" id="ARBA00022932"/>
    </source>
</evidence>
<feature type="domain" description="CCHC-type" evidence="22">
    <location>
        <begin position="314"/>
        <end position="327"/>
    </location>
</feature>
<dbReference type="Pfam" id="PF24626">
    <property type="entry name" value="SH3_Tf2-1"/>
    <property type="match status" value="1"/>
</dbReference>
<dbReference type="GO" id="GO:0004190">
    <property type="term" value="F:aspartic-type endopeptidase activity"/>
    <property type="evidence" value="ECO:0007669"/>
    <property type="project" value="UniProtKB-KW"/>
</dbReference>
<feature type="region of interest" description="Disordered" evidence="21">
    <location>
        <begin position="1571"/>
        <end position="1678"/>
    </location>
</feature>
<dbReference type="FunFam" id="3.30.70.270:FF:000020">
    <property type="entry name" value="Transposon Tf2-6 polyprotein-like Protein"/>
    <property type="match status" value="1"/>
</dbReference>
<evidence type="ECO:0000256" key="18">
    <source>
        <dbReference type="ARBA" id="ARBA00033113"/>
    </source>
</evidence>
<name>A0AA38TJ74_9ASTR</name>
<dbReference type="InterPro" id="IPR056924">
    <property type="entry name" value="SH3_Tf2-1"/>
</dbReference>
<reference evidence="25" key="1">
    <citation type="submission" date="2023-03" db="EMBL/GenBank/DDBJ databases">
        <title>Chromosome-scale reference genome and RAD-based genetic map of yellow starthistle (Centaurea solstitialis) reveal putative structural variation and QTLs associated with invader traits.</title>
        <authorList>
            <person name="Reatini B."/>
            <person name="Cang F.A."/>
            <person name="Jiang Q."/>
            <person name="Mckibben M.T.W."/>
            <person name="Barker M.S."/>
            <person name="Rieseberg L.H."/>
            <person name="Dlugosch K.M."/>
        </authorList>
    </citation>
    <scope>NUCLEOTIDE SEQUENCE</scope>
    <source>
        <strain evidence="25">CAN-66</strain>
        <tissue evidence="25">Leaf</tissue>
    </source>
</reference>
<keyword evidence="11" id="KW-0229">DNA integration</keyword>
<dbReference type="InterPro" id="IPR013103">
    <property type="entry name" value="RVT_2"/>
</dbReference>
<evidence type="ECO:0000256" key="1">
    <source>
        <dbReference type="ARBA" id="ARBA00012493"/>
    </source>
</evidence>
<evidence type="ECO:0000256" key="3">
    <source>
        <dbReference type="ARBA" id="ARBA00022679"/>
    </source>
</evidence>
<keyword evidence="20" id="KW-0862">Zinc</keyword>
<dbReference type="Pfam" id="PF17921">
    <property type="entry name" value="Integrase_H2C2"/>
    <property type="match status" value="1"/>
</dbReference>
<dbReference type="InterPro" id="IPR001969">
    <property type="entry name" value="Aspartic_peptidase_AS"/>
</dbReference>
<dbReference type="Gene3D" id="4.10.60.10">
    <property type="entry name" value="Zinc finger, CCHC-type"/>
    <property type="match status" value="1"/>
</dbReference>
<dbReference type="PROSITE" id="PS50878">
    <property type="entry name" value="RT_POL"/>
    <property type="match status" value="1"/>
</dbReference>
<keyword evidence="2" id="KW-0645">Protease</keyword>
<dbReference type="FunFam" id="3.10.10.10:FF:000007">
    <property type="entry name" value="Retrovirus-related Pol polyprotein from transposon 17.6-like Protein"/>
    <property type="match status" value="1"/>
</dbReference>
<dbReference type="InterPro" id="IPR041588">
    <property type="entry name" value="Integrase_H2C2"/>
</dbReference>
<dbReference type="Gene3D" id="3.30.70.270">
    <property type="match status" value="2"/>
</dbReference>
<feature type="domain" description="Integrase catalytic" evidence="24">
    <location>
        <begin position="1131"/>
        <end position="1294"/>
    </location>
</feature>
<dbReference type="PANTHER" id="PTHR37984">
    <property type="entry name" value="PROTEIN CBG26694"/>
    <property type="match status" value="1"/>
</dbReference>
<dbReference type="InterPro" id="IPR041373">
    <property type="entry name" value="RT_RNaseH"/>
</dbReference>
<evidence type="ECO:0000256" key="19">
    <source>
        <dbReference type="ARBA" id="ARBA00057243"/>
    </source>
</evidence>
<dbReference type="Pfam" id="PF08284">
    <property type="entry name" value="RVP_2"/>
    <property type="match status" value="1"/>
</dbReference>
<evidence type="ECO:0000256" key="5">
    <source>
        <dbReference type="ARBA" id="ARBA00022722"/>
    </source>
</evidence>
<keyword evidence="7" id="KW-0064">Aspartyl protease</keyword>
<feature type="region of interest" description="Disordered" evidence="21">
    <location>
        <begin position="259"/>
        <end position="293"/>
    </location>
</feature>
<dbReference type="Gene3D" id="3.30.420.10">
    <property type="entry name" value="Ribonuclease H-like superfamily/Ribonuclease H"/>
    <property type="match status" value="1"/>
</dbReference>
<dbReference type="CDD" id="cd09272">
    <property type="entry name" value="RNase_HI_RT_Ty1"/>
    <property type="match status" value="1"/>
</dbReference>
<dbReference type="GO" id="GO:0006310">
    <property type="term" value="P:DNA recombination"/>
    <property type="evidence" value="ECO:0007669"/>
    <property type="project" value="UniProtKB-KW"/>
</dbReference>
<evidence type="ECO:0000256" key="11">
    <source>
        <dbReference type="ARBA" id="ARBA00022908"/>
    </source>
</evidence>
<dbReference type="InterPro" id="IPR036397">
    <property type="entry name" value="RNaseH_sf"/>
</dbReference>
<comment type="function">
    <text evidence="19">Capsid protein (CA) is the structural component of the virus-like particle (VLP), forming the shell that encapsulates the retrotransposons dimeric RNA genome. The particles are assembled from trimer-clustered units and there are holes in the capsid shells that allow for the diffusion of macromolecules. CA also has nucleocapsid-like chaperone activity, promoting primer tRNA(i)-Met annealing to the multipartite primer-binding site (PBS), dimerization of Ty1 RNA and initiation of reverse transcription.</text>
</comment>
<dbReference type="Gene3D" id="3.10.10.10">
    <property type="entry name" value="HIV Type 1 Reverse Transcriptase, subunit A, domain 1"/>
    <property type="match status" value="1"/>
</dbReference>
<dbReference type="GO" id="GO:0003887">
    <property type="term" value="F:DNA-directed DNA polymerase activity"/>
    <property type="evidence" value="ECO:0007669"/>
    <property type="project" value="UniProtKB-KW"/>
</dbReference>
<dbReference type="CDD" id="cd01647">
    <property type="entry name" value="RT_LTR"/>
    <property type="match status" value="1"/>
</dbReference>
<dbReference type="GO" id="GO:0008270">
    <property type="term" value="F:zinc ion binding"/>
    <property type="evidence" value="ECO:0007669"/>
    <property type="project" value="UniProtKB-KW"/>
</dbReference>
<dbReference type="GO" id="GO:0003677">
    <property type="term" value="F:DNA binding"/>
    <property type="evidence" value="ECO:0007669"/>
    <property type="project" value="UniProtKB-KW"/>
</dbReference>
<dbReference type="PROSITE" id="PS50158">
    <property type="entry name" value="ZF_CCHC"/>
    <property type="match status" value="1"/>
</dbReference>
<dbReference type="SUPFAM" id="SSF50630">
    <property type="entry name" value="Acid proteases"/>
    <property type="match status" value="1"/>
</dbReference>
<accession>A0AA38TJ74</accession>